<keyword evidence="3" id="KW-1185">Reference proteome</keyword>
<name>A0ABQ9G873_9NEOP</name>
<gene>
    <name evidence="2" type="ORF">PR048_030181</name>
</gene>
<organism evidence="2 3">
    <name type="scientific">Dryococelus australis</name>
    <dbReference type="NCBI Taxonomy" id="614101"/>
    <lineage>
        <taxon>Eukaryota</taxon>
        <taxon>Metazoa</taxon>
        <taxon>Ecdysozoa</taxon>
        <taxon>Arthropoda</taxon>
        <taxon>Hexapoda</taxon>
        <taxon>Insecta</taxon>
        <taxon>Pterygota</taxon>
        <taxon>Neoptera</taxon>
        <taxon>Polyneoptera</taxon>
        <taxon>Phasmatodea</taxon>
        <taxon>Verophasmatodea</taxon>
        <taxon>Anareolatae</taxon>
        <taxon>Phasmatidae</taxon>
        <taxon>Eurycanthinae</taxon>
        <taxon>Dryococelus</taxon>
    </lineage>
</organism>
<accession>A0ABQ9G873</accession>
<comment type="caution">
    <text evidence="2">The sequence shown here is derived from an EMBL/GenBank/DDBJ whole genome shotgun (WGS) entry which is preliminary data.</text>
</comment>
<feature type="region of interest" description="Disordered" evidence="1">
    <location>
        <begin position="198"/>
        <end position="225"/>
    </location>
</feature>
<proteinExistence type="predicted"/>
<dbReference type="Proteomes" id="UP001159363">
    <property type="component" value="Chromosome 13"/>
</dbReference>
<evidence type="ECO:0000313" key="2">
    <source>
        <dbReference type="EMBL" id="KAJ8868642.1"/>
    </source>
</evidence>
<dbReference type="EMBL" id="JARBHB010000014">
    <property type="protein sequence ID" value="KAJ8868642.1"/>
    <property type="molecule type" value="Genomic_DNA"/>
</dbReference>
<sequence length="225" mass="24187">MEGAGGLRVRGRCHSTVGCHGGPAERLVSCVRARRRLVAWADSWESRSLGCSGGGGGTGGGRKDTHDCTIDSRHVIPTPGITGTLQAMWNYFTTTPGAQRSVSGHPCSGKTSYAKHDGVFSTSTGAVVVERLDCSSRVGIVPEDAAGRRVSAGISRFLCTCMPALLHIRLVSHLIGSQDLVVNATTWLELRNFPPVSPRRMRSSNHVRLTGRPPEDDQQHLQQHK</sequence>
<reference evidence="2 3" key="1">
    <citation type="submission" date="2023-02" db="EMBL/GenBank/DDBJ databases">
        <title>LHISI_Scaffold_Assembly.</title>
        <authorList>
            <person name="Stuart O.P."/>
            <person name="Cleave R."/>
            <person name="Magrath M.J.L."/>
            <person name="Mikheyev A.S."/>
        </authorList>
    </citation>
    <scope>NUCLEOTIDE SEQUENCE [LARGE SCALE GENOMIC DNA]</scope>
    <source>
        <strain evidence="2">Daus_M_001</strain>
        <tissue evidence="2">Leg muscle</tissue>
    </source>
</reference>
<evidence type="ECO:0000256" key="1">
    <source>
        <dbReference type="SAM" id="MobiDB-lite"/>
    </source>
</evidence>
<evidence type="ECO:0000313" key="3">
    <source>
        <dbReference type="Proteomes" id="UP001159363"/>
    </source>
</evidence>
<protein>
    <submittedName>
        <fullName evidence="2">Uncharacterized protein</fullName>
    </submittedName>
</protein>